<evidence type="ECO:0000313" key="2">
    <source>
        <dbReference type="EMBL" id="GAQ84313.1"/>
    </source>
</evidence>
<keyword evidence="1" id="KW-0472">Membrane</keyword>
<dbReference type="OMA" id="WASGQSP"/>
<sequence>MAEAVEHTLRKALIAHEPEPATLPAVFRTSWRVFTSHLRFLLTTAAATAAIPLLVVLALTAIFGPIIQPSTDQPFPWGPPNVDAHGRYAPAPAPHGHYAPAPAPTPSPKVNPVAFAVATAVNFLLSAGAHVILIAVFVYVVLGDHVGRKPGPVWGVIKGSFWRLIGTDIAQSLVTILVTFVLGALVALIGGVVTGVFFKGASPNFAAATTLVIWLVLALPATLFIIVGLSLADQATAIEGSGLWGFAALRRSWTLSKGSRAAILAVILLSALVSIVLGSPLEILVNNFQDGSAFAGTWWQVLLAILGALIVFLLSVFIQAYLQVVWVELYLSSRKKAEPEFGLSAIERYFEAGSAGSGGYSQARTWDA</sequence>
<feature type="transmembrane region" description="Helical" evidence="1">
    <location>
        <begin position="301"/>
        <end position="326"/>
    </location>
</feature>
<protein>
    <recommendedName>
        <fullName evidence="4">Transmembrane protein</fullName>
    </recommendedName>
</protein>
<evidence type="ECO:0000256" key="1">
    <source>
        <dbReference type="SAM" id="Phobius"/>
    </source>
</evidence>
<feature type="transmembrane region" description="Helical" evidence="1">
    <location>
        <begin position="204"/>
        <end position="229"/>
    </location>
</feature>
<keyword evidence="1" id="KW-1133">Transmembrane helix</keyword>
<name>A0A1Y1I1G9_KLENI</name>
<feature type="transmembrane region" description="Helical" evidence="1">
    <location>
        <begin position="261"/>
        <end position="281"/>
    </location>
</feature>
<dbReference type="AlphaFoldDB" id="A0A1Y1I1G9"/>
<accession>A0A1Y1I1G9</accession>
<feature type="transmembrane region" description="Helical" evidence="1">
    <location>
        <begin position="40"/>
        <end position="67"/>
    </location>
</feature>
<dbReference type="EMBL" id="DF237133">
    <property type="protein sequence ID" value="GAQ84313.1"/>
    <property type="molecule type" value="Genomic_DNA"/>
</dbReference>
<dbReference type="PANTHER" id="PTHR33133:SF1">
    <property type="entry name" value="EXPRESSED PROTEIN-RELATED"/>
    <property type="match status" value="1"/>
</dbReference>
<dbReference type="PANTHER" id="PTHR33133">
    <property type="entry name" value="OS08G0107100 PROTEIN-RELATED"/>
    <property type="match status" value="1"/>
</dbReference>
<keyword evidence="1" id="KW-0812">Transmembrane</keyword>
<keyword evidence="3" id="KW-1185">Reference proteome</keyword>
<dbReference type="Proteomes" id="UP000054558">
    <property type="component" value="Unassembled WGS sequence"/>
</dbReference>
<feature type="transmembrane region" description="Helical" evidence="1">
    <location>
        <begin position="113"/>
        <end position="142"/>
    </location>
</feature>
<evidence type="ECO:0008006" key="4">
    <source>
        <dbReference type="Google" id="ProtNLM"/>
    </source>
</evidence>
<organism evidence="2 3">
    <name type="scientific">Klebsormidium nitens</name>
    <name type="common">Green alga</name>
    <name type="synonym">Ulothrix nitens</name>
    <dbReference type="NCBI Taxonomy" id="105231"/>
    <lineage>
        <taxon>Eukaryota</taxon>
        <taxon>Viridiplantae</taxon>
        <taxon>Streptophyta</taxon>
        <taxon>Klebsormidiophyceae</taxon>
        <taxon>Klebsormidiales</taxon>
        <taxon>Klebsormidiaceae</taxon>
        <taxon>Klebsormidium</taxon>
    </lineage>
</organism>
<reference evidence="2 3" key="1">
    <citation type="journal article" date="2014" name="Nat. Commun.">
        <title>Klebsormidium flaccidum genome reveals primary factors for plant terrestrial adaptation.</title>
        <authorList>
            <person name="Hori K."/>
            <person name="Maruyama F."/>
            <person name="Fujisawa T."/>
            <person name="Togashi T."/>
            <person name="Yamamoto N."/>
            <person name="Seo M."/>
            <person name="Sato S."/>
            <person name="Yamada T."/>
            <person name="Mori H."/>
            <person name="Tajima N."/>
            <person name="Moriyama T."/>
            <person name="Ikeuchi M."/>
            <person name="Watanabe M."/>
            <person name="Wada H."/>
            <person name="Kobayashi K."/>
            <person name="Saito M."/>
            <person name="Masuda T."/>
            <person name="Sasaki-Sekimoto Y."/>
            <person name="Mashiguchi K."/>
            <person name="Awai K."/>
            <person name="Shimojima M."/>
            <person name="Masuda S."/>
            <person name="Iwai M."/>
            <person name="Nobusawa T."/>
            <person name="Narise T."/>
            <person name="Kondo S."/>
            <person name="Saito H."/>
            <person name="Sato R."/>
            <person name="Murakawa M."/>
            <person name="Ihara Y."/>
            <person name="Oshima-Yamada Y."/>
            <person name="Ohtaka K."/>
            <person name="Satoh M."/>
            <person name="Sonobe K."/>
            <person name="Ishii M."/>
            <person name="Ohtani R."/>
            <person name="Kanamori-Sato M."/>
            <person name="Honoki R."/>
            <person name="Miyazaki D."/>
            <person name="Mochizuki H."/>
            <person name="Umetsu J."/>
            <person name="Higashi K."/>
            <person name="Shibata D."/>
            <person name="Kamiya Y."/>
            <person name="Sato N."/>
            <person name="Nakamura Y."/>
            <person name="Tabata S."/>
            <person name="Ida S."/>
            <person name="Kurokawa K."/>
            <person name="Ohta H."/>
        </authorList>
    </citation>
    <scope>NUCLEOTIDE SEQUENCE [LARGE SCALE GENOMIC DNA]</scope>
    <source>
        <strain evidence="2 3">NIES-2285</strain>
    </source>
</reference>
<evidence type="ECO:0000313" key="3">
    <source>
        <dbReference type="Proteomes" id="UP000054558"/>
    </source>
</evidence>
<proteinExistence type="predicted"/>
<gene>
    <name evidence="2" type="ORF">KFL_001840120</name>
</gene>
<feature type="transmembrane region" description="Helical" evidence="1">
    <location>
        <begin position="173"/>
        <end position="198"/>
    </location>
</feature>